<dbReference type="PANTHER" id="PTHR10277">
    <property type="entry name" value="HOMOCITRATE SYNTHASE-RELATED"/>
    <property type="match status" value="1"/>
</dbReference>
<dbReference type="Pfam" id="PF00682">
    <property type="entry name" value="HMGL-like"/>
    <property type="match status" value="1"/>
</dbReference>
<dbReference type="GO" id="GO:0009098">
    <property type="term" value="P:L-leucine biosynthetic process"/>
    <property type="evidence" value="ECO:0007669"/>
    <property type="project" value="TreeGrafter"/>
</dbReference>
<keyword evidence="1" id="KW-0464">Manganese</keyword>
<dbReference type="CDD" id="cd07944">
    <property type="entry name" value="DRE_TIM_HOA_like"/>
    <property type="match status" value="1"/>
</dbReference>
<dbReference type="PROSITE" id="PS50991">
    <property type="entry name" value="PYR_CT"/>
    <property type="match status" value="1"/>
</dbReference>
<gene>
    <name evidence="3" type="ORF">CCR94_08745</name>
</gene>
<evidence type="ECO:0000313" key="4">
    <source>
        <dbReference type="Proteomes" id="UP000239089"/>
    </source>
</evidence>
<dbReference type="EMBL" id="NHSJ01000057">
    <property type="protein sequence ID" value="PPQ31512.1"/>
    <property type="molecule type" value="Genomic_DNA"/>
</dbReference>
<dbReference type="OrthoDB" id="9803573at2"/>
<organism evidence="3 4">
    <name type="scientific">Rhodoblastus sphagnicola</name>
    <dbReference type="NCBI Taxonomy" id="333368"/>
    <lineage>
        <taxon>Bacteria</taxon>
        <taxon>Pseudomonadati</taxon>
        <taxon>Pseudomonadota</taxon>
        <taxon>Alphaproteobacteria</taxon>
        <taxon>Hyphomicrobiales</taxon>
        <taxon>Rhodoblastaceae</taxon>
        <taxon>Rhodoblastus</taxon>
    </lineage>
</organism>
<dbReference type="Gene3D" id="3.20.20.70">
    <property type="entry name" value="Aldolase class I"/>
    <property type="match status" value="1"/>
</dbReference>
<comment type="caution">
    <text evidence="3">The sequence shown here is derived from an EMBL/GenBank/DDBJ whole genome shotgun (WGS) entry which is preliminary data.</text>
</comment>
<dbReference type="InterPro" id="IPR013785">
    <property type="entry name" value="Aldolase_TIM"/>
</dbReference>
<dbReference type="AlphaFoldDB" id="A0A2S6NA63"/>
<dbReference type="SUPFAM" id="SSF51569">
    <property type="entry name" value="Aldolase"/>
    <property type="match status" value="1"/>
</dbReference>
<dbReference type="PANTHER" id="PTHR10277:SF9">
    <property type="entry name" value="2-ISOPROPYLMALATE SYNTHASE 1, CHLOROPLASTIC-RELATED"/>
    <property type="match status" value="1"/>
</dbReference>
<evidence type="ECO:0000256" key="1">
    <source>
        <dbReference type="ARBA" id="ARBA00023211"/>
    </source>
</evidence>
<dbReference type="InterPro" id="IPR000891">
    <property type="entry name" value="PYR_CT"/>
</dbReference>
<dbReference type="GO" id="GO:0003852">
    <property type="term" value="F:2-isopropylmalate synthase activity"/>
    <property type="evidence" value="ECO:0007669"/>
    <property type="project" value="TreeGrafter"/>
</dbReference>
<dbReference type="InterPro" id="IPR050073">
    <property type="entry name" value="2-IPM_HCS-like"/>
</dbReference>
<proteinExistence type="predicted"/>
<evidence type="ECO:0000259" key="2">
    <source>
        <dbReference type="PROSITE" id="PS50991"/>
    </source>
</evidence>
<accession>A0A2S6NA63</accession>
<name>A0A2S6NA63_9HYPH</name>
<feature type="domain" description="Pyruvate carboxyltransferase" evidence="2">
    <location>
        <begin position="2"/>
        <end position="262"/>
    </location>
</feature>
<protein>
    <submittedName>
        <fullName evidence="3">Aldolase</fullName>
    </submittedName>
</protein>
<dbReference type="Proteomes" id="UP000239089">
    <property type="component" value="Unassembled WGS sequence"/>
</dbReference>
<evidence type="ECO:0000313" key="3">
    <source>
        <dbReference type="EMBL" id="PPQ31512.1"/>
    </source>
</evidence>
<reference evidence="3 4" key="1">
    <citation type="journal article" date="2018" name="Arch. Microbiol.">
        <title>New insights into the metabolic potential of the phototrophic purple bacterium Rhodopila globiformis DSM 161(T) from its draft genome sequence and evidence for a vanadium-dependent nitrogenase.</title>
        <authorList>
            <person name="Imhoff J.F."/>
            <person name="Rahn T."/>
            <person name="Kunzel S."/>
            <person name="Neulinger S.C."/>
        </authorList>
    </citation>
    <scope>NUCLEOTIDE SEQUENCE [LARGE SCALE GENOMIC DNA]</scope>
    <source>
        <strain evidence="3 4">DSM 16996</strain>
    </source>
</reference>
<keyword evidence="4" id="KW-1185">Reference proteome</keyword>
<sequence>MHTIIDCTFRDGGYYNQWAFERTLVQNYISVMAETGVDYVELGFRFFAGDKFMGPCAFTTDDYIRSFDIPKRLGVAVMVNAADLTNYPEGPAAAVHKLFRQRADSPVQLVRIAAHFREIVKLEPAIHALAELGYLIGLNLMQIGERTPEEIVELSRVASDLPIEALYFADSLGGLDPSDVSNIIASLKAHWSGPIGIHTHDNMGRALANSVEAIRCGATWIDATVLGMGRGPGNVRTEYMLIEMNRLGIGKYNITPLLNLLNKHFVPMQREFGWGPNPYYYLSGSYGIHPTYIQEMMSDPRYGQEEILGAIEFLRTNGRDSYRRSFLDASRNLFTGESRGGFNITNWAQGRDVLLVSGSPEAERHKDGVAAFVRRANPVVIGLNLTKVLPDELLTARAACHPVRLLMDAAHYRESPVPVFVPVARLDASVRGSFADVKMLDYGLTVEPGAFEAESDYAVAPAPLVAAYALAIATAAGARRILLAGFDGYFGDDPRSHEMDAIFDVYGQSAKARPLVAITPSRYHVPQTSVYSPDL</sequence>